<dbReference type="Gene3D" id="6.10.110.10">
    <property type="match status" value="1"/>
</dbReference>
<dbReference type="InterPro" id="IPR041212">
    <property type="entry name" value="Vta1_C"/>
</dbReference>
<dbReference type="InterPro" id="IPR044538">
    <property type="entry name" value="Vta1-like"/>
</dbReference>
<dbReference type="InterPro" id="IPR039431">
    <property type="entry name" value="Vta1/CALS_N"/>
</dbReference>
<feature type="transmembrane region" description="Helical" evidence="10">
    <location>
        <begin position="670"/>
        <end position="696"/>
    </location>
</feature>
<evidence type="ECO:0000256" key="8">
    <source>
        <dbReference type="ARBA" id="ARBA00023136"/>
    </source>
</evidence>
<dbReference type="InterPro" id="IPR038213">
    <property type="entry name" value="IFI6/IFI27-like_sf"/>
</dbReference>
<evidence type="ECO:0000256" key="9">
    <source>
        <dbReference type="SAM" id="MobiDB-lite"/>
    </source>
</evidence>
<evidence type="ECO:0000256" key="2">
    <source>
        <dbReference type="ARBA" id="ARBA00004496"/>
    </source>
</evidence>
<evidence type="ECO:0000256" key="5">
    <source>
        <dbReference type="ARBA" id="ARBA00022490"/>
    </source>
</evidence>
<feature type="domain" description="Vta1/callose synthase N-terminal" evidence="11">
    <location>
        <begin position="13"/>
        <end position="151"/>
    </location>
</feature>
<keyword evidence="10" id="KW-0812">Transmembrane</keyword>
<evidence type="ECO:0000256" key="4">
    <source>
        <dbReference type="ARBA" id="ARBA00022448"/>
    </source>
</evidence>
<evidence type="ECO:0000259" key="11">
    <source>
        <dbReference type="Pfam" id="PF04652"/>
    </source>
</evidence>
<comment type="similarity">
    <text evidence="3">Belongs to the VTA1 family.</text>
</comment>
<feature type="compositionally biased region" description="Polar residues" evidence="9">
    <location>
        <begin position="187"/>
        <end position="196"/>
    </location>
</feature>
<dbReference type="Gene3D" id="1.20.5.420">
    <property type="entry name" value="Immunoglobulin FC, subunit C"/>
    <property type="match status" value="1"/>
</dbReference>
<gene>
    <name evidence="13" type="ORF">SLS56_000721</name>
</gene>
<feature type="transmembrane region" description="Helical" evidence="10">
    <location>
        <begin position="608"/>
        <end position="632"/>
    </location>
</feature>
<accession>A0ABR3TC36</accession>
<evidence type="ECO:0000256" key="3">
    <source>
        <dbReference type="ARBA" id="ARBA00007895"/>
    </source>
</evidence>
<keyword evidence="7" id="KW-0653">Protein transport</keyword>
<feature type="domain" description="Vta1 C-terminal" evidence="12">
    <location>
        <begin position="359"/>
        <end position="391"/>
    </location>
</feature>
<dbReference type="EMBL" id="JAJVDC020000004">
    <property type="protein sequence ID" value="KAL1637065.1"/>
    <property type="molecule type" value="Genomic_DNA"/>
</dbReference>
<evidence type="ECO:0000256" key="6">
    <source>
        <dbReference type="ARBA" id="ARBA00022753"/>
    </source>
</evidence>
<comment type="subcellular location">
    <subcellularLocation>
        <location evidence="2">Cytoplasm</location>
    </subcellularLocation>
    <subcellularLocation>
        <location evidence="1">Endosome membrane</location>
        <topology evidence="1">Peripheral membrane protein</topology>
    </subcellularLocation>
</comment>
<protein>
    <submittedName>
        <fullName evidence="13">Uncharacterized protein</fullName>
    </submittedName>
</protein>
<feature type="region of interest" description="Disordered" evidence="9">
    <location>
        <begin position="152"/>
        <end position="293"/>
    </location>
</feature>
<dbReference type="PANTHER" id="PTHR46009:SF1">
    <property type="entry name" value="VACUOLAR PROTEIN SORTING-ASSOCIATED PROTEIN VTA1 HOMOLOG"/>
    <property type="match status" value="1"/>
</dbReference>
<keyword evidence="10" id="KW-1133">Transmembrane helix</keyword>
<dbReference type="Proteomes" id="UP001521116">
    <property type="component" value="Unassembled WGS sequence"/>
</dbReference>
<comment type="caution">
    <text evidence="13">The sequence shown here is derived from an EMBL/GenBank/DDBJ whole genome shotgun (WGS) entry which is preliminary data.</text>
</comment>
<evidence type="ECO:0000259" key="12">
    <source>
        <dbReference type="Pfam" id="PF18097"/>
    </source>
</evidence>
<dbReference type="InterPro" id="IPR023175">
    <property type="entry name" value="Vta1/CALS_N_sf"/>
</dbReference>
<proteinExistence type="inferred from homology"/>
<feature type="compositionally biased region" description="Low complexity" evidence="9">
    <location>
        <begin position="214"/>
        <end position="223"/>
    </location>
</feature>
<evidence type="ECO:0000256" key="10">
    <source>
        <dbReference type="SAM" id="Phobius"/>
    </source>
</evidence>
<feature type="compositionally biased region" description="Polar residues" evidence="9">
    <location>
        <begin position="259"/>
        <end position="269"/>
    </location>
</feature>
<keyword evidence="14" id="KW-1185">Reference proteome</keyword>
<keyword evidence="6" id="KW-0967">Endosome</keyword>
<keyword evidence="8 10" id="KW-0472">Membrane</keyword>
<evidence type="ECO:0000256" key="1">
    <source>
        <dbReference type="ARBA" id="ARBA00004481"/>
    </source>
</evidence>
<keyword evidence="5" id="KW-0963">Cytoplasm</keyword>
<name>A0ABR3TC36_9PEZI</name>
<sequence length="712" mass="75665">MTSKVPAGLKAADITRFATRAAQLEKFKPVVSYWCEYYIVNQIINKGLHTADEECMQYTTTLMDKLEQTKAQYPDDDAILDDVAAKAYVEQFALDTFQRADNAASSQTADTFRAAATFLDLMAVWGPPDPELAAKSKFAKYHALRIAKALKAGEDPNLSNPVQEPEPTADESAPALDPNDPEVQRINAASSMQPTVETAPPSFAPSPTYEPKTSLPISPAGAPSAPPFTDDPTHGDVSPLESSEERKNSVGGGYFPTVPTFTSENSAPSLPTAPEQPMEDAPPAAPAPDDGQYNPQDFYQAPPTAPVATAPAPPIVPERTIPSVPVVQPQPVAPIANTNLPPPTAGGAQDYRTDDESVFNAQKHAKWAISALNFEDVPTAVKELRIALEALGARIDSPPAVMAFQPNPFDILFQCLSNLSISFTPTVWSDLPKDAQNYFLNIASVLTIEPEAYKRATYHVVQLADLPAAAQDLIQQKLLRLMSTAMFVLDGVLILTPDVMTALSEAELGHAGADPGLVAATYYTLAARALARRSLAARSILGIAAEVATADVMGQGISAFFVTTKKKIFSAFRNITNALKQKIDGFLKTLSTFIIQACDWVKENPYEAAAYLAIAFIFILIMVFMPQILAAAGFTSVGVSAGSVAASTQALIAPVAAGGVFATLTSAAMGGYGVGVVTGAVVGMAGAATLAVFTYFRRGRKDGKDGKGRKED</sequence>
<organism evidence="13 14">
    <name type="scientific">Neofusicoccum ribis</name>
    <dbReference type="NCBI Taxonomy" id="45134"/>
    <lineage>
        <taxon>Eukaryota</taxon>
        <taxon>Fungi</taxon>
        <taxon>Dikarya</taxon>
        <taxon>Ascomycota</taxon>
        <taxon>Pezizomycotina</taxon>
        <taxon>Dothideomycetes</taxon>
        <taxon>Dothideomycetes incertae sedis</taxon>
        <taxon>Botryosphaeriales</taxon>
        <taxon>Botryosphaeriaceae</taxon>
        <taxon>Neofusicoccum</taxon>
    </lineage>
</organism>
<evidence type="ECO:0000256" key="7">
    <source>
        <dbReference type="ARBA" id="ARBA00022927"/>
    </source>
</evidence>
<keyword evidence="4" id="KW-0813">Transport</keyword>
<dbReference type="Pfam" id="PF04652">
    <property type="entry name" value="Vta1"/>
    <property type="match status" value="1"/>
</dbReference>
<reference evidence="13 14" key="1">
    <citation type="submission" date="2024-02" db="EMBL/GenBank/DDBJ databases">
        <title>De novo assembly and annotation of 12 fungi associated with fruit tree decline syndrome in Ontario, Canada.</title>
        <authorList>
            <person name="Sulman M."/>
            <person name="Ellouze W."/>
            <person name="Ilyukhin E."/>
        </authorList>
    </citation>
    <scope>NUCLEOTIDE SEQUENCE [LARGE SCALE GENOMIC DNA]</scope>
    <source>
        <strain evidence="13 14">M1-105</strain>
    </source>
</reference>
<evidence type="ECO:0000313" key="13">
    <source>
        <dbReference type="EMBL" id="KAL1637065.1"/>
    </source>
</evidence>
<dbReference type="Gene3D" id="1.25.40.270">
    <property type="entry name" value="Vacuolar protein sorting-associated protein vta1"/>
    <property type="match status" value="1"/>
</dbReference>
<feature type="transmembrane region" description="Helical" evidence="10">
    <location>
        <begin position="644"/>
        <end position="664"/>
    </location>
</feature>
<dbReference type="PANTHER" id="PTHR46009">
    <property type="entry name" value="VACUOLAR PROTEIN SORTING-ASSOCIATED PROTEIN VTA1 HOMOLOG"/>
    <property type="match status" value="1"/>
</dbReference>
<evidence type="ECO:0000313" key="14">
    <source>
        <dbReference type="Proteomes" id="UP001521116"/>
    </source>
</evidence>
<dbReference type="Pfam" id="PF18097">
    <property type="entry name" value="Vta1_C"/>
    <property type="match status" value="1"/>
</dbReference>